<name>C8XHA0_NAKMY</name>
<feature type="region of interest" description="Disordered" evidence="1">
    <location>
        <begin position="1"/>
        <end position="94"/>
    </location>
</feature>
<evidence type="ECO:0000256" key="1">
    <source>
        <dbReference type="SAM" id="MobiDB-lite"/>
    </source>
</evidence>
<gene>
    <name evidence="2" type="ordered locus">Namu_1917</name>
</gene>
<dbReference type="EMBL" id="CP001737">
    <property type="protein sequence ID" value="ACV78306.1"/>
    <property type="molecule type" value="Genomic_DNA"/>
</dbReference>
<keyword evidence="3" id="KW-1185">Reference proteome</keyword>
<protein>
    <submittedName>
        <fullName evidence="2">Uncharacterized protein</fullName>
    </submittedName>
</protein>
<evidence type="ECO:0000313" key="2">
    <source>
        <dbReference type="EMBL" id="ACV78306.1"/>
    </source>
</evidence>
<dbReference type="AlphaFoldDB" id="C8XHA0"/>
<accession>C8XHA0</accession>
<reference evidence="2 3" key="2">
    <citation type="journal article" date="2010" name="Stand. Genomic Sci.">
        <title>Complete genome sequence of Nakamurella multipartita type strain (Y-104).</title>
        <authorList>
            <person name="Tice H."/>
            <person name="Mayilraj S."/>
            <person name="Sims D."/>
            <person name="Lapidus A."/>
            <person name="Nolan M."/>
            <person name="Lucas S."/>
            <person name="Glavina Del Rio T."/>
            <person name="Copeland A."/>
            <person name="Cheng J.F."/>
            <person name="Meincke L."/>
            <person name="Bruce D."/>
            <person name="Goodwin L."/>
            <person name="Pitluck S."/>
            <person name="Ivanova N."/>
            <person name="Mavromatis K."/>
            <person name="Ovchinnikova G."/>
            <person name="Pati A."/>
            <person name="Chen A."/>
            <person name="Palaniappan K."/>
            <person name="Land M."/>
            <person name="Hauser L."/>
            <person name="Chang Y.J."/>
            <person name="Jeffries C.D."/>
            <person name="Detter J.C."/>
            <person name="Brettin T."/>
            <person name="Rohde M."/>
            <person name="Goker M."/>
            <person name="Bristow J."/>
            <person name="Eisen J.A."/>
            <person name="Markowitz V."/>
            <person name="Hugenholtz P."/>
            <person name="Kyrpides N.C."/>
            <person name="Klenk H.P."/>
            <person name="Chen F."/>
        </authorList>
    </citation>
    <scope>NUCLEOTIDE SEQUENCE [LARGE SCALE GENOMIC DNA]</scope>
    <source>
        <strain evidence="3">ATCC 700099 / DSM 44233 / CIP 104796 / JCM 9543 / NBRC 105858 / Y-104</strain>
    </source>
</reference>
<dbReference type="HOGENOM" id="CLU_2383139_0_0_11"/>
<proteinExistence type="predicted"/>
<feature type="compositionally biased region" description="Basic and acidic residues" evidence="1">
    <location>
        <begin position="68"/>
        <end position="82"/>
    </location>
</feature>
<evidence type="ECO:0000313" key="3">
    <source>
        <dbReference type="Proteomes" id="UP000002218"/>
    </source>
</evidence>
<dbReference type="KEGG" id="nml:Namu_1917"/>
<sequence>MTSTPDDHTGSDHPGSDHPGSDHPAADHPTADHTGSDHTGSDHTVLDGPALENEEMRRGTQDLQSSEAKIDQAREHAHDVARATEPAAERSGPS</sequence>
<feature type="compositionally biased region" description="Basic and acidic residues" evidence="1">
    <location>
        <begin position="1"/>
        <end position="45"/>
    </location>
</feature>
<reference evidence="3" key="1">
    <citation type="submission" date="2009-09" db="EMBL/GenBank/DDBJ databases">
        <title>The complete genome of Nakamurella multipartita DSM 44233.</title>
        <authorList>
            <consortium name="US DOE Joint Genome Institute (JGI-PGF)"/>
            <person name="Lucas S."/>
            <person name="Copeland A."/>
            <person name="Lapidus A."/>
            <person name="Glavina del Rio T."/>
            <person name="Dalin E."/>
            <person name="Tice H."/>
            <person name="Bruce D."/>
            <person name="Goodwin L."/>
            <person name="Pitluck S."/>
            <person name="Kyrpides N."/>
            <person name="Mavromatis K."/>
            <person name="Ivanova N."/>
            <person name="Ovchinnikova G."/>
            <person name="Sims D."/>
            <person name="Meincke L."/>
            <person name="Brettin T."/>
            <person name="Detter J.C."/>
            <person name="Han C."/>
            <person name="Larimer F."/>
            <person name="Land M."/>
            <person name="Hauser L."/>
            <person name="Markowitz V."/>
            <person name="Cheng J.-F."/>
            <person name="Hugenholtz P."/>
            <person name="Woyke T."/>
            <person name="Wu D."/>
            <person name="Klenk H.-P."/>
            <person name="Eisen J.A."/>
        </authorList>
    </citation>
    <scope>NUCLEOTIDE SEQUENCE [LARGE SCALE GENOMIC DNA]</scope>
    <source>
        <strain evidence="3">ATCC 700099 / DSM 44233 / CIP 104796 / JCM 9543 / NBRC 105858 / Y-104</strain>
    </source>
</reference>
<dbReference type="InParanoid" id="C8XHA0"/>
<organism evidence="2 3">
    <name type="scientific">Nakamurella multipartita (strain ATCC 700099 / DSM 44233 / CIP 104796 / JCM 9543 / NBRC 105858 / Y-104)</name>
    <name type="common">Microsphaera multipartita</name>
    <dbReference type="NCBI Taxonomy" id="479431"/>
    <lineage>
        <taxon>Bacteria</taxon>
        <taxon>Bacillati</taxon>
        <taxon>Actinomycetota</taxon>
        <taxon>Actinomycetes</taxon>
        <taxon>Nakamurellales</taxon>
        <taxon>Nakamurellaceae</taxon>
        <taxon>Nakamurella</taxon>
    </lineage>
</organism>
<dbReference type="Proteomes" id="UP000002218">
    <property type="component" value="Chromosome"/>
</dbReference>